<feature type="transmembrane region" description="Helical" evidence="10">
    <location>
        <begin position="145"/>
        <end position="164"/>
    </location>
</feature>
<evidence type="ECO:0000256" key="10">
    <source>
        <dbReference type="SAM" id="Phobius"/>
    </source>
</evidence>
<dbReference type="PROSITE" id="PS00237">
    <property type="entry name" value="G_PROTEIN_RECEP_F1_1"/>
    <property type="match status" value="1"/>
</dbReference>
<proteinExistence type="inferred from homology"/>
<comment type="caution">
    <text evidence="12">The sequence shown here is derived from an EMBL/GenBank/DDBJ whole genome shotgun (WGS) entry which is preliminary data.</text>
</comment>
<evidence type="ECO:0000256" key="2">
    <source>
        <dbReference type="ARBA" id="ARBA00022475"/>
    </source>
</evidence>
<evidence type="ECO:0000313" key="12">
    <source>
        <dbReference type="EMBL" id="KAJ7376486.1"/>
    </source>
</evidence>
<dbReference type="PROSITE" id="PS50262">
    <property type="entry name" value="G_PROTEIN_RECEP_F1_2"/>
    <property type="match status" value="1"/>
</dbReference>
<dbReference type="GO" id="GO:0045202">
    <property type="term" value="C:synapse"/>
    <property type="evidence" value="ECO:0007669"/>
    <property type="project" value="GOC"/>
</dbReference>
<evidence type="ECO:0000256" key="8">
    <source>
        <dbReference type="ARBA" id="ARBA00023224"/>
    </source>
</evidence>
<evidence type="ECO:0000259" key="11">
    <source>
        <dbReference type="PROSITE" id="PS50262"/>
    </source>
</evidence>
<dbReference type="GO" id="GO:0030594">
    <property type="term" value="F:neurotransmitter receptor activity"/>
    <property type="evidence" value="ECO:0007669"/>
    <property type="project" value="TreeGrafter"/>
</dbReference>
<dbReference type="GO" id="GO:0030425">
    <property type="term" value="C:dendrite"/>
    <property type="evidence" value="ECO:0007669"/>
    <property type="project" value="TreeGrafter"/>
</dbReference>
<dbReference type="GO" id="GO:0007268">
    <property type="term" value="P:chemical synaptic transmission"/>
    <property type="evidence" value="ECO:0007669"/>
    <property type="project" value="TreeGrafter"/>
</dbReference>
<dbReference type="Pfam" id="PF00001">
    <property type="entry name" value="7tm_1"/>
    <property type="match status" value="1"/>
</dbReference>
<keyword evidence="13" id="KW-1185">Reference proteome</keyword>
<keyword evidence="2" id="KW-1003">Cell membrane</keyword>
<evidence type="ECO:0000256" key="9">
    <source>
        <dbReference type="RuleBase" id="RU000688"/>
    </source>
</evidence>
<dbReference type="SMART" id="SM01381">
    <property type="entry name" value="7TM_GPCR_Srsx"/>
    <property type="match status" value="1"/>
</dbReference>
<dbReference type="PANTHER" id="PTHR24247">
    <property type="entry name" value="5-HYDROXYTRYPTAMINE RECEPTOR"/>
    <property type="match status" value="1"/>
</dbReference>
<feature type="transmembrane region" description="Helical" evidence="10">
    <location>
        <begin position="101"/>
        <end position="124"/>
    </location>
</feature>
<feature type="domain" description="G-protein coupled receptors family 1 profile" evidence="11">
    <location>
        <begin position="48"/>
        <end position="297"/>
    </location>
</feature>
<dbReference type="GO" id="GO:0004993">
    <property type="term" value="F:G protein-coupled serotonin receptor activity"/>
    <property type="evidence" value="ECO:0007669"/>
    <property type="project" value="TreeGrafter"/>
</dbReference>
<feature type="transmembrane region" description="Helical" evidence="10">
    <location>
        <begin position="69"/>
        <end position="89"/>
    </location>
</feature>
<feature type="transmembrane region" description="Helical" evidence="10">
    <location>
        <begin position="184"/>
        <end position="208"/>
    </location>
</feature>
<keyword evidence="8 9" id="KW-0807">Transducer</keyword>
<gene>
    <name evidence="12" type="ORF">OS493_034221</name>
</gene>
<accession>A0A9W9Z770</accession>
<evidence type="ECO:0000256" key="4">
    <source>
        <dbReference type="ARBA" id="ARBA00022989"/>
    </source>
</evidence>
<keyword evidence="5 9" id="KW-0297">G-protein coupled receptor</keyword>
<reference evidence="12" key="1">
    <citation type="submission" date="2023-01" db="EMBL/GenBank/DDBJ databases">
        <title>Genome assembly of the deep-sea coral Lophelia pertusa.</title>
        <authorList>
            <person name="Herrera S."/>
            <person name="Cordes E."/>
        </authorList>
    </citation>
    <scope>NUCLEOTIDE SEQUENCE</scope>
    <source>
        <strain evidence="12">USNM1676648</strain>
        <tissue evidence="12">Polyp</tissue>
    </source>
</reference>
<evidence type="ECO:0000313" key="13">
    <source>
        <dbReference type="Proteomes" id="UP001163046"/>
    </source>
</evidence>
<dbReference type="Proteomes" id="UP001163046">
    <property type="component" value="Unassembled WGS sequence"/>
</dbReference>
<dbReference type="AlphaFoldDB" id="A0A9W9Z770"/>
<evidence type="ECO:0000256" key="5">
    <source>
        <dbReference type="ARBA" id="ARBA00023040"/>
    </source>
</evidence>
<feature type="transmembrane region" description="Helical" evidence="10">
    <location>
        <begin position="35"/>
        <end position="57"/>
    </location>
</feature>
<keyword evidence="3 9" id="KW-0812">Transmembrane</keyword>
<evidence type="ECO:0000256" key="6">
    <source>
        <dbReference type="ARBA" id="ARBA00023136"/>
    </source>
</evidence>
<dbReference type="InterPro" id="IPR017452">
    <property type="entry name" value="GPCR_Rhodpsn_7TM"/>
</dbReference>
<comment type="subcellular location">
    <subcellularLocation>
        <location evidence="1">Cell membrane</location>
        <topology evidence="1">Multi-pass membrane protein</topology>
    </subcellularLocation>
</comment>
<comment type="similarity">
    <text evidence="9">Belongs to the G-protein coupled receptor 1 family.</text>
</comment>
<evidence type="ECO:0000256" key="3">
    <source>
        <dbReference type="ARBA" id="ARBA00022692"/>
    </source>
</evidence>
<keyword evidence="4 10" id="KW-1133">Transmembrane helix</keyword>
<keyword evidence="7 9" id="KW-0675">Receptor</keyword>
<dbReference type="GO" id="GO:0005886">
    <property type="term" value="C:plasma membrane"/>
    <property type="evidence" value="ECO:0007669"/>
    <property type="project" value="UniProtKB-SubCell"/>
</dbReference>
<name>A0A9W9Z770_9CNID</name>
<feature type="transmembrane region" description="Helical" evidence="10">
    <location>
        <begin position="238"/>
        <end position="261"/>
    </location>
</feature>
<evidence type="ECO:0000256" key="7">
    <source>
        <dbReference type="ARBA" id="ARBA00023170"/>
    </source>
</evidence>
<evidence type="ECO:0000256" key="1">
    <source>
        <dbReference type="ARBA" id="ARBA00004651"/>
    </source>
</evidence>
<dbReference type="PRINTS" id="PR00237">
    <property type="entry name" value="GPCRRHODOPSN"/>
</dbReference>
<dbReference type="InterPro" id="IPR000276">
    <property type="entry name" value="GPCR_Rhodpsn"/>
</dbReference>
<dbReference type="EMBL" id="MU826397">
    <property type="protein sequence ID" value="KAJ7376486.1"/>
    <property type="molecule type" value="Genomic_DNA"/>
</dbReference>
<sequence length="341" mass="38216">MDNTTVINDTLQEHNNGTESSGRPGFVLNGITTGIMVNTSLILLIVGGNFLVIAAYVKNRRLRSGTYALLVSLALSDLLVGGIALPIRIYGSVKSWDVSAIFIVFYTAFDIFSAVASNLHLMAISFERFIAISRPFYYQTLSVHPYAFASMASWILGVLVASLHPGNYLKNEDEQLLKTQILKVYSVTLFAVCFLGPLTVISIVNIGIFRVARVLIKRVPLQHGGAGQRLRKERKAALTLLVMTGFFFIAWFPFFVINMLYISCVECLPSSLEAQFVMIDIVKWLHYSNSAINPAIYAYRDVEIRRTFARLLGPLGRFCRVNQVEPEYPNTHLDIDMQTRK</sequence>
<dbReference type="Gene3D" id="1.20.1070.10">
    <property type="entry name" value="Rhodopsin 7-helix transmembrane proteins"/>
    <property type="match status" value="1"/>
</dbReference>
<dbReference type="SUPFAM" id="SSF81321">
    <property type="entry name" value="Family A G protein-coupled receptor-like"/>
    <property type="match status" value="1"/>
</dbReference>
<dbReference type="OrthoDB" id="10018303at2759"/>
<organism evidence="12 13">
    <name type="scientific">Desmophyllum pertusum</name>
    <dbReference type="NCBI Taxonomy" id="174260"/>
    <lineage>
        <taxon>Eukaryota</taxon>
        <taxon>Metazoa</taxon>
        <taxon>Cnidaria</taxon>
        <taxon>Anthozoa</taxon>
        <taxon>Hexacorallia</taxon>
        <taxon>Scleractinia</taxon>
        <taxon>Caryophylliina</taxon>
        <taxon>Caryophylliidae</taxon>
        <taxon>Desmophyllum</taxon>
    </lineage>
</organism>
<keyword evidence="6 10" id="KW-0472">Membrane</keyword>
<dbReference type="GO" id="GO:0007187">
    <property type="term" value="P:G protein-coupled receptor signaling pathway, coupled to cyclic nucleotide second messenger"/>
    <property type="evidence" value="ECO:0007669"/>
    <property type="project" value="TreeGrafter"/>
</dbReference>
<dbReference type="PANTHER" id="PTHR24247:SF202">
    <property type="entry name" value="5-HYDROXYTRYPTAMINE RECEPTOR 1"/>
    <property type="match status" value="1"/>
</dbReference>
<protein>
    <recommendedName>
        <fullName evidence="11">G-protein coupled receptors family 1 profile domain-containing protein</fullName>
    </recommendedName>
</protein>